<gene>
    <name evidence="1" type="ORF">AFUS01_LOCUS36590</name>
</gene>
<dbReference type="AlphaFoldDB" id="A0A8J2PER6"/>
<proteinExistence type="predicted"/>
<organism evidence="1 2">
    <name type="scientific">Allacma fusca</name>
    <dbReference type="NCBI Taxonomy" id="39272"/>
    <lineage>
        <taxon>Eukaryota</taxon>
        <taxon>Metazoa</taxon>
        <taxon>Ecdysozoa</taxon>
        <taxon>Arthropoda</taxon>
        <taxon>Hexapoda</taxon>
        <taxon>Collembola</taxon>
        <taxon>Symphypleona</taxon>
        <taxon>Sminthuridae</taxon>
        <taxon>Allacma</taxon>
    </lineage>
</organism>
<protein>
    <submittedName>
        <fullName evidence="1">Uncharacterized protein</fullName>
    </submittedName>
</protein>
<name>A0A8J2PER6_9HEXA</name>
<dbReference type="EMBL" id="CAJVCH010540133">
    <property type="protein sequence ID" value="CAG7826542.1"/>
    <property type="molecule type" value="Genomic_DNA"/>
</dbReference>
<evidence type="ECO:0000313" key="1">
    <source>
        <dbReference type="EMBL" id="CAG7826542.1"/>
    </source>
</evidence>
<keyword evidence="2" id="KW-1185">Reference proteome</keyword>
<comment type="caution">
    <text evidence="1">The sequence shown here is derived from an EMBL/GenBank/DDBJ whole genome shotgun (WGS) entry which is preliminary data.</text>
</comment>
<accession>A0A8J2PER6</accession>
<evidence type="ECO:0000313" key="2">
    <source>
        <dbReference type="Proteomes" id="UP000708208"/>
    </source>
</evidence>
<reference evidence="1" key="1">
    <citation type="submission" date="2021-06" db="EMBL/GenBank/DDBJ databases">
        <authorList>
            <person name="Hodson N. C."/>
            <person name="Mongue J. A."/>
            <person name="Jaron S. K."/>
        </authorList>
    </citation>
    <scope>NUCLEOTIDE SEQUENCE</scope>
</reference>
<dbReference type="Proteomes" id="UP000708208">
    <property type="component" value="Unassembled WGS sequence"/>
</dbReference>
<sequence length="82" mass="9610">MPRIFRGHKEGKSYLEEEEEFSNLLNDVTVPVDDGEKRMYADINRYGFRTPGIPEVISIIYRRCWLEHLGRLKFPGKPVVSL</sequence>